<dbReference type="RefSeq" id="WP_260030131.1">
    <property type="nucleotide sequence ID" value="NZ_JALXMZ010000005.1"/>
</dbReference>
<dbReference type="CDD" id="cd06171">
    <property type="entry name" value="Sigma70_r4"/>
    <property type="match status" value="1"/>
</dbReference>
<feature type="domain" description="RNA polymerase sigma factor 70 region 4 type 2" evidence="6">
    <location>
        <begin position="124"/>
        <end position="174"/>
    </location>
</feature>
<keyword evidence="2" id="KW-0805">Transcription regulation</keyword>
<dbReference type="SUPFAM" id="SSF88659">
    <property type="entry name" value="Sigma3 and sigma4 domains of RNA polymerase sigma factors"/>
    <property type="match status" value="1"/>
</dbReference>
<comment type="similarity">
    <text evidence="1">Belongs to the sigma-70 factor family. ECF subfamily.</text>
</comment>
<proteinExistence type="inferred from homology"/>
<reference evidence="8" key="1">
    <citation type="journal article" date="2019" name="Int. J. Syst. Evol. Microbiol.">
        <title>The Global Catalogue of Microorganisms (GCM) 10K type strain sequencing project: providing services to taxonomists for standard genome sequencing and annotation.</title>
        <authorList>
            <consortium name="The Broad Institute Genomics Platform"/>
            <consortium name="The Broad Institute Genome Sequencing Center for Infectious Disease"/>
            <person name="Wu L."/>
            <person name="Ma J."/>
        </authorList>
    </citation>
    <scope>NUCLEOTIDE SEQUENCE [LARGE SCALE GENOMIC DNA]</scope>
    <source>
        <strain evidence="8">CCUG 52468</strain>
    </source>
</reference>
<evidence type="ECO:0000313" key="8">
    <source>
        <dbReference type="Proteomes" id="UP001597205"/>
    </source>
</evidence>
<dbReference type="Gene3D" id="1.10.1740.10">
    <property type="match status" value="1"/>
</dbReference>
<keyword evidence="4" id="KW-0804">Transcription</keyword>
<dbReference type="InterPro" id="IPR014284">
    <property type="entry name" value="RNA_pol_sigma-70_dom"/>
</dbReference>
<dbReference type="InterPro" id="IPR013249">
    <property type="entry name" value="RNA_pol_sigma70_r4_t2"/>
</dbReference>
<evidence type="ECO:0000256" key="1">
    <source>
        <dbReference type="ARBA" id="ARBA00010641"/>
    </source>
</evidence>
<keyword evidence="3" id="KW-0731">Sigma factor</keyword>
<dbReference type="PANTHER" id="PTHR43133:SF46">
    <property type="entry name" value="RNA POLYMERASE SIGMA-70 FACTOR ECF SUBFAMILY"/>
    <property type="match status" value="1"/>
</dbReference>
<dbReference type="SUPFAM" id="SSF88946">
    <property type="entry name" value="Sigma2 domain of RNA polymerase sigma factors"/>
    <property type="match status" value="1"/>
</dbReference>
<evidence type="ECO:0000259" key="5">
    <source>
        <dbReference type="Pfam" id="PF04542"/>
    </source>
</evidence>
<dbReference type="InterPro" id="IPR013324">
    <property type="entry name" value="RNA_pol_sigma_r3/r4-like"/>
</dbReference>
<dbReference type="Pfam" id="PF08281">
    <property type="entry name" value="Sigma70_r4_2"/>
    <property type="match status" value="1"/>
</dbReference>
<evidence type="ECO:0000256" key="4">
    <source>
        <dbReference type="ARBA" id="ARBA00023163"/>
    </source>
</evidence>
<keyword evidence="8" id="KW-1185">Reference proteome</keyword>
<evidence type="ECO:0000256" key="2">
    <source>
        <dbReference type="ARBA" id="ARBA00023015"/>
    </source>
</evidence>
<gene>
    <name evidence="7" type="ORF">ACFQ2C_13075</name>
</gene>
<dbReference type="NCBIfam" id="TIGR02937">
    <property type="entry name" value="sigma70-ECF"/>
    <property type="match status" value="1"/>
</dbReference>
<dbReference type="InterPro" id="IPR014327">
    <property type="entry name" value="RNA_pol_sigma70_bacteroid"/>
</dbReference>
<organism evidence="7 8">
    <name type="scientific">Sphingobacterium daejeonense</name>
    <dbReference type="NCBI Taxonomy" id="371142"/>
    <lineage>
        <taxon>Bacteria</taxon>
        <taxon>Pseudomonadati</taxon>
        <taxon>Bacteroidota</taxon>
        <taxon>Sphingobacteriia</taxon>
        <taxon>Sphingobacteriales</taxon>
        <taxon>Sphingobacteriaceae</taxon>
        <taxon>Sphingobacterium</taxon>
    </lineage>
</organism>
<evidence type="ECO:0000259" key="6">
    <source>
        <dbReference type="Pfam" id="PF08281"/>
    </source>
</evidence>
<accession>A0ABW3RNA3</accession>
<dbReference type="Gene3D" id="1.10.10.10">
    <property type="entry name" value="Winged helix-like DNA-binding domain superfamily/Winged helix DNA-binding domain"/>
    <property type="match status" value="1"/>
</dbReference>
<dbReference type="InterPro" id="IPR013325">
    <property type="entry name" value="RNA_pol_sigma_r2"/>
</dbReference>
<feature type="domain" description="RNA polymerase sigma-70 region 2" evidence="5">
    <location>
        <begin position="27"/>
        <end position="93"/>
    </location>
</feature>
<protein>
    <submittedName>
        <fullName evidence="7">RNA polymerase sigma factor</fullName>
    </submittedName>
</protein>
<dbReference type="Proteomes" id="UP001597205">
    <property type="component" value="Unassembled WGS sequence"/>
</dbReference>
<dbReference type="NCBIfam" id="TIGR02985">
    <property type="entry name" value="Sig70_bacteroi1"/>
    <property type="match status" value="1"/>
</dbReference>
<comment type="caution">
    <text evidence="7">The sequence shown here is derived from an EMBL/GenBank/DDBJ whole genome shotgun (WGS) entry which is preliminary data.</text>
</comment>
<evidence type="ECO:0000256" key="3">
    <source>
        <dbReference type="ARBA" id="ARBA00023082"/>
    </source>
</evidence>
<dbReference type="InterPro" id="IPR036388">
    <property type="entry name" value="WH-like_DNA-bd_sf"/>
</dbReference>
<name>A0ABW3RNA3_9SPHI</name>
<evidence type="ECO:0000313" key="7">
    <source>
        <dbReference type="EMBL" id="MFD1166540.1"/>
    </source>
</evidence>
<dbReference type="InterPro" id="IPR007627">
    <property type="entry name" value="RNA_pol_sigma70_r2"/>
</dbReference>
<dbReference type="EMBL" id="JBHTKY010000020">
    <property type="protein sequence ID" value="MFD1166540.1"/>
    <property type="molecule type" value="Genomic_DNA"/>
</dbReference>
<dbReference type="Pfam" id="PF04542">
    <property type="entry name" value="Sigma70_r2"/>
    <property type="match status" value="1"/>
</dbReference>
<dbReference type="PANTHER" id="PTHR43133">
    <property type="entry name" value="RNA POLYMERASE ECF-TYPE SIGMA FACTO"/>
    <property type="match status" value="1"/>
</dbReference>
<dbReference type="InterPro" id="IPR039425">
    <property type="entry name" value="RNA_pol_sigma-70-like"/>
</dbReference>
<sequence>MEIPFSFDEKELFLRIRNGDKKAFEVLYTNFYGALYLHAFQKLNDREIAKDIVHDLFLTIWQKKEFIIITGNLSSYLHICIKNKIIDIISKEKSKAKYLDSLNIQLELTFETPDAQVREKDLQDQIENILHQLPPRIKEIFILSRFQYLSHKEIALKLNLTEQTVRGYIKDALKVFRMRLSSLIWLAIIIYCKYF</sequence>